<evidence type="ECO:0000256" key="7">
    <source>
        <dbReference type="ARBA" id="ARBA00022769"/>
    </source>
</evidence>
<dbReference type="HOGENOM" id="CLU_001370_0_2_14"/>
<dbReference type="Gene3D" id="3.40.50.300">
    <property type="entry name" value="P-loop containing nucleotide triphosphate hydrolases"/>
    <property type="match status" value="2"/>
</dbReference>
<keyword evidence="6 18" id="KW-0227">DNA damage</keyword>
<dbReference type="InterPro" id="IPR041102">
    <property type="entry name" value="UvrA_inter"/>
</dbReference>
<evidence type="ECO:0000256" key="16">
    <source>
        <dbReference type="ARBA" id="ARBA00039316"/>
    </source>
</evidence>
<comment type="caution">
    <text evidence="18">Lacks conserved residue(s) required for the propagation of feature annotation.</text>
</comment>
<dbReference type="GO" id="GO:0009432">
    <property type="term" value="P:SOS response"/>
    <property type="evidence" value="ECO:0007669"/>
    <property type="project" value="UniProtKB-UniRule"/>
</dbReference>
<comment type="subunit">
    <text evidence="18">Forms a heterotetramer with UvrB during the search for lesions.</text>
</comment>
<comment type="similarity">
    <text evidence="15 18">Belongs to the ABC transporter superfamily. UvrA family.</text>
</comment>
<keyword evidence="2 18" id="KW-0963">Cytoplasm</keyword>
<organism evidence="20 21">
    <name type="scientific">Mycoplasma crocodyli (strain ATCC 51981 / MP145)</name>
    <dbReference type="NCBI Taxonomy" id="512564"/>
    <lineage>
        <taxon>Bacteria</taxon>
        <taxon>Bacillati</taxon>
        <taxon>Mycoplasmatota</taxon>
        <taxon>Mollicutes</taxon>
        <taxon>Mycoplasmataceae</taxon>
        <taxon>Mycoplasma</taxon>
    </lineage>
</organism>
<gene>
    <name evidence="18 20" type="primary">uvrA</name>
    <name evidence="20" type="ordered locus">MCRO_0646</name>
</gene>
<keyword evidence="3 18" id="KW-0479">Metal-binding</keyword>
<evidence type="ECO:0000256" key="3">
    <source>
        <dbReference type="ARBA" id="ARBA00022723"/>
    </source>
</evidence>
<feature type="binding site" evidence="18">
    <location>
        <begin position="644"/>
        <end position="651"/>
    </location>
    <ligand>
        <name>ATP</name>
        <dbReference type="ChEBI" id="CHEBI:30616"/>
    </ligand>
</feature>
<dbReference type="NCBIfam" id="NF001503">
    <property type="entry name" value="PRK00349.1"/>
    <property type="match status" value="1"/>
</dbReference>
<dbReference type="InterPro" id="IPR003439">
    <property type="entry name" value="ABC_transporter-like_ATP-bd"/>
</dbReference>
<dbReference type="Gene3D" id="1.10.8.280">
    <property type="entry name" value="ABC transporter ATPase domain-like"/>
    <property type="match status" value="1"/>
</dbReference>
<dbReference type="PANTHER" id="PTHR43152">
    <property type="entry name" value="UVRABC SYSTEM PROTEIN A"/>
    <property type="match status" value="1"/>
</dbReference>
<name>D5E660_MYCCM</name>
<evidence type="ECO:0000259" key="19">
    <source>
        <dbReference type="PROSITE" id="PS50893"/>
    </source>
</evidence>
<keyword evidence="11 18" id="KW-0267">Excision nuclease</keyword>
<evidence type="ECO:0000256" key="13">
    <source>
        <dbReference type="ARBA" id="ARBA00023204"/>
    </source>
</evidence>
<evidence type="ECO:0000256" key="4">
    <source>
        <dbReference type="ARBA" id="ARBA00022737"/>
    </source>
</evidence>
<dbReference type="EMBL" id="CP001991">
    <property type="protein sequence ID" value="ADE19619.1"/>
    <property type="molecule type" value="Genomic_DNA"/>
</dbReference>
<protein>
    <recommendedName>
        <fullName evidence="16 18">UvrABC system protein A</fullName>
        <shortName evidence="18">UvrA protein</shortName>
    </recommendedName>
    <alternativeName>
        <fullName evidence="17 18">Excinuclease ABC subunit A</fullName>
    </alternativeName>
</protein>
<evidence type="ECO:0000256" key="17">
    <source>
        <dbReference type="ARBA" id="ARBA00042156"/>
    </source>
</evidence>
<dbReference type="InterPro" id="IPR041552">
    <property type="entry name" value="UvrA_DNA-bd"/>
</dbReference>
<feature type="domain" description="ABC transporter" evidence="19">
    <location>
        <begin position="603"/>
        <end position="947"/>
    </location>
</feature>
<dbReference type="FunFam" id="1.20.1580.10:FF:000002">
    <property type="entry name" value="UvrABC system protein A"/>
    <property type="match status" value="1"/>
</dbReference>
<sequence>MEKDLQNKLIVKGARENNLKDVSLTIPKNKLVVFTGLSGSGKSSLAFNTIYEEGRRRYVDSLSSYARMFLGGTSKPDVDSIEGLSPAISIEQKTVHNNPRSTVGTVTEIYDYFRLLFARIGKPFCPKHNIQVSGQTTKDIIDSIYQNKPNSKLILYAPLVDGEKGTHQNLLSKLKQEGYIRVKIDDKIYTLDDQIDLDKNQRHSIDLMIIRAALTEEKYSEIAEAVDICIEKSGGNVKVENIDTNEIKMYSKNYSCIYKDFEMPKIETKLFSFNSPYGMCENCKGLGVEFKPDFNTLVPNKQLSIKEGAIIYFKNMINTLNIEWQEFELLLNKFSIPIDVPINELTKSQIDILKHGSEEEIDFAIKTSSGNTLRRTKKLDGILTKIERQYYDTSSERVRDYIKQYMGTFDCSVCKGSRLNKYALAVKIDEKNIFDFSNLSVSDALLILEKSKLSEQEKNISHLIIDELVNRLNFLKNVGLEYLTLSRNAETLSGGEAQRIRLATQIGSKLTGVLYVLDEPSIGLHQKDNLKLIDTLRKMVDLGNTLIVVEHDEETIFSADHIVDIGPEAGLHGGQIIAQGTVDDICKSSESITGKYLSKEWEIPIPSFRRSGNGKKLIIKGARENNLKDIDVTIPLGKLVGVTGVSGSGKSTLVNTILVNELNGSENNPFSISFKSSVKKADYDSVSGLFDVDKVIQINQSPIGRTPRSNPATYTGVFDEIRDIFAAANESRTRGYSKGRFSFNVPGGRCEKCQGDGLIKIEMHFLPDVYINCDQCDGKRYNRETLEIKYHNKNIYDVLNLSVEEALDVFKNKAKIMVKLQTLFDVGLGYIKLGQNSTTLSGGEAQRVKLAAHLQKKPTGKTLFVLDEPTTGLHTHDVKKLIKILNRIVDNGDSVLVIEHNLDIIKCCDHIIDLGPDGGINGGRVVASGTPEQVAQNPNSYTGQFLAKILP</sequence>
<dbReference type="GO" id="GO:0003677">
    <property type="term" value="F:DNA binding"/>
    <property type="evidence" value="ECO:0007669"/>
    <property type="project" value="UniProtKB-UniRule"/>
</dbReference>
<dbReference type="Pfam" id="PF17755">
    <property type="entry name" value="UvrA_DNA-bind"/>
    <property type="match status" value="1"/>
</dbReference>
<keyword evidence="9 18" id="KW-0862">Zinc</keyword>
<reference evidence="21" key="1">
    <citation type="submission" date="2010-03" db="EMBL/GenBank/DDBJ databases">
        <title>The complete genome of Mycoplasma crocodyli MP145.</title>
        <authorList>
            <person name="Glass J.I."/>
            <person name="Durkin A.S."/>
            <person name="Hostetler J."/>
            <person name="Jackson J."/>
            <person name="Johnson J."/>
            <person name="May M.A."/>
            <person name="Paralanov V."/>
            <person name="Radune D."/>
            <person name="Szczypinski B."/>
            <person name="Brown D.R."/>
        </authorList>
    </citation>
    <scope>NUCLEOTIDE SEQUENCE [LARGE SCALE GENOMIC DNA]</scope>
    <source>
        <strain evidence="21">ATCC 51981 / MP145</strain>
    </source>
</reference>
<keyword evidence="10 18" id="KW-0067">ATP-binding</keyword>
<keyword evidence="4 18" id="KW-0677">Repeat</keyword>
<keyword evidence="5 18" id="KW-0547">Nucleotide-binding</keyword>
<dbReference type="eggNOG" id="COG0178">
    <property type="taxonomic scope" value="Bacteria"/>
</dbReference>
<dbReference type="SUPFAM" id="SSF52540">
    <property type="entry name" value="P-loop containing nucleoside triphosphate hydrolases"/>
    <property type="match status" value="2"/>
</dbReference>
<keyword evidence="14 18" id="KW-0742">SOS response</keyword>
<comment type="function">
    <text evidence="18">The UvrABC repair system catalyzes the recognition and processing of DNA lesions. UvrA is an ATPase and a DNA-binding protein. A damage recognition complex composed of 2 UvrA and 2 UvrB subunits scans DNA for abnormalities. When the presence of a lesion has been verified by UvrB, the UvrA molecules dissociate.</text>
</comment>
<accession>D5E660</accession>
<dbReference type="Pfam" id="PF17760">
    <property type="entry name" value="UvrA_inter"/>
    <property type="match status" value="1"/>
</dbReference>
<feature type="zinc finger region" description="C4-type" evidence="18">
    <location>
        <begin position="750"/>
        <end position="776"/>
    </location>
</feature>
<dbReference type="STRING" id="512564.MCRO_0646"/>
<dbReference type="InterPro" id="IPR017871">
    <property type="entry name" value="ABC_transporter-like_CS"/>
</dbReference>
<keyword evidence="8 18" id="KW-0863">Zinc-finger</keyword>
<dbReference type="NCBIfam" id="TIGR00630">
    <property type="entry name" value="uvra"/>
    <property type="match status" value="1"/>
</dbReference>
<evidence type="ECO:0000313" key="20">
    <source>
        <dbReference type="EMBL" id="ADE19619.1"/>
    </source>
</evidence>
<dbReference type="PROSITE" id="PS50893">
    <property type="entry name" value="ABC_TRANSPORTER_2"/>
    <property type="match status" value="1"/>
</dbReference>
<dbReference type="Proteomes" id="UP000001845">
    <property type="component" value="Chromosome"/>
</dbReference>
<dbReference type="CDD" id="cd03271">
    <property type="entry name" value="ABC_UvrA_II"/>
    <property type="match status" value="1"/>
</dbReference>
<keyword evidence="12 18" id="KW-0238">DNA-binding</keyword>
<evidence type="ECO:0000256" key="2">
    <source>
        <dbReference type="ARBA" id="ARBA00022490"/>
    </source>
</evidence>
<keyword evidence="13 18" id="KW-0234">DNA repair</keyword>
<dbReference type="GO" id="GO:0016887">
    <property type="term" value="F:ATP hydrolysis activity"/>
    <property type="evidence" value="ECO:0007669"/>
    <property type="project" value="InterPro"/>
</dbReference>
<reference key="2">
    <citation type="submission" date="2010-03" db="EMBL/GenBank/DDBJ databases">
        <authorList>
            <person name="Ma Z."/>
            <person name="Wang X."/>
            <person name="Liu H."/>
        </authorList>
    </citation>
    <scope>NUCLEOTIDE SEQUENCE</scope>
    <source>
        <strain>MP145</strain>
    </source>
</reference>
<evidence type="ECO:0000313" key="21">
    <source>
        <dbReference type="Proteomes" id="UP000001845"/>
    </source>
</evidence>
<dbReference type="Pfam" id="PF00005">
    <property type="entry name" value="ABC_tran"/>
    <property type="match status" value="1"/>
</dbReference>
<proteinExistence type="inferred from homology"/>
<keyword evidence="7 18" id="KW-0228">DNA excision</keyword>
<dbReference type="GO" id="GO:0009380">
    <property type="term" value="C:excinuclease repair complex"/>
    <property type="evidence" value="ECO:0007669"/>
    <property type="project" value="InterPro"/>
</dbReference>
<dbReference type="SMART" id="SM00382">
    <property type="entry name" value="AAA"/>
    <property type="match status" value="2"/>
</dbReference>
<dbReference type="OrthoDB" id="9809851at2"/>
<dbReference type="PANTHER" id="PTHR43152:SF3">
    <property type="entry name" value="UVRABC SYSTEM PROTEIN A"/>
    <property type="match status" value="1"/>
</dbReference>
<evidence type="ECO:0000256" key="12">
    <source>
        <dbReference type="ARBA" id="ARBA00023125"/>
    </source>
</evidence>
<evidence type="ECO:0000256" key="1">
    <source>
        <dbReference type="ARBA" id="ARBA00004496"/>
    </source>
</evidence>
<dbReference type="InterPro" id="IPR027417">
    <property type="entry name" value="P-loop_NTPase"/>
</dbReference>
<dbReference type="RefSeq" id="WP_013054396.1">
    <property type="nucleotide sequence ID" value="NC_014014.1"/>
</dbReference>
<dbReference type="HAMAP" id="MF_00205">
    <property type="entry name" value="UvrA"/>
    <property type="match status" value="1"/>
</dbReference>
<dbReference type="GO" id="GO:0005524">
    <property type="term" value="F:ATP binding"/>
    <property type="evidence" value="ECO:0007669"/>
    <property type="project" value="UniProtKB-UniRule"/>
</dbReference>
<dbReference type="GO" id="GO:0006289">
    <property type="term" value="P:nucleotide-excision repair"/>
    <property type="evidence" value="ECO:0007669"/>
    <property type="project" value="UniProtKB-UniRule"/>
</dbReference>
<dbReference type="Gene3D" id="1.20.1580.10">
    <property type="entry name" value="ABC transporter ATPase like domain"/>
    <property type="match status" value="2"/>
</dbReference>
<dbReference type="InterPro" id="IPR003593">
    <property type="entry name" value="AAA+_ATPase"/>
</dbReference>
<dbReference type="InterPro" id="IPR013815">
    <property type="entry name" value="ATP_grasp_subdomain_1"/>
</dbReference>
<feature type="binding site" evidence="18">
    <location>
        <begin position="36"/>
        <end position="43"/>
    </location>
    <ligand>
        <name>ATP</name>
        <dbReference type="ChEBI" id="CHEBI:30616"/>
    </ligand>
</feature>
<evidence type="ECO:0000256" key="6">
    <source>
        <dbReference type="ARBA" id="ARBA00022763"/>
    </source>
</evidence>
<dbReference type="GO" id="GO:0008270">
    <property type="term" value="F:zinc ion binding"/>
    <property type="evidence" value="ECO:0007669"/>
    <property type="project" value="UniProtKB-UniRule"/>
</dbReference>
<evidence type="ECO:0000256" key="8">
    <source>
        <dbReference type="ARBA" id="ARBA00022771"/>
    </source>
</evidence>
<dbReference type="GO" id="GO:0009381">
    <property type="term" value="F:excinuclease ABC activity"/>
    <property type="evidence" value="ECO:0007669"/>
    <property type="project" value="UniProtKB-UniRule"/>
</dbReference>
<dbReference type="GO" id="GO:0005737">
    <property type="term" value="C:cytoplasm"/>
    <property type="evidence" value="ECO:0007669"/>
    <property type="project" value="UniProtKB-SubCell"/>
</dbReference>
<dbReference type="PROSITE" id="PS00211">
    <property type="entry name" value="ABC_TRANSPORTER_1"/>
    <property type="match status" value="1"/>
</dbReference>
<evidence type="ECO:0000256" key="14">
    <source>
        <dbReference type="ARBA" id="ARBA00023236"/>
    </source>
</evidence>
<evidence type="ECO:0000256" key="15">
    <source>
        <dbReference type="ARBA" id="ARBA00038000"/>
    </source>
</evidence>
<evidence type="ECO:0000256" key="18">
    <source>
        <dbReference type="HAMAP-Rule" id="MF_00205"/>
    </source>
</evidence>
<evidence type="ECO:0000256" key="10">
    <source>
        <dbReference type="ARBA" id="ARBA00022840"/>
    </source>
</evidence>
<dbReference type="Gene3D" id="3.30.1490.20">
    <property type="entry name" value="ATP-grasp fold, A domain"/>
    <property type="match status" value="1"/>
</dbReference>
<evidence type="ECO:0000256" key="11">
    <source>
        <dbReference type="ARBA" id="ARBA00022881"/>
    </source>
</evidence>
<comment type="subcellular location">
    <subcellularLocation>
        <location evidence="1 18">Cytoplasm</location>
    </subcellularLocation>
</comment>
<keyword evidence="21" id="KW-1185">Reference proteome</keyword>
<dbReference type="InterPro" id="IPR004602">
    <property type="entry name" value="UvrA"/>
</dbReference>
<dbReference type="AlphaFoldDB" id="D5E660"/>
<evidence type="ECO:0000256" key="5">
    <source>
        <dbReference type="ARBA" id="ARBA00022741"/>
    </source>
</evidence>
<dbReference type="KEGG" id="mcd:MCRO_0646"/>
<evidence type="ECO:0000256" key="9">
    <source>
        <dbReference type="ARBA" id="ARBA00022833"/>
    </source>
</evidence>
<reference evidence="20 21" key="3">
    <citation type="journal article" date="2011" name="J. Bacteriol.">
        <title>Genome sequences of Mycoplasma alligatoris A21JP2T and Mycoplasma crocodyli MP145T.</title>
        <authorList>
            <person name="Brown D.R."/>
            <person name="Farmerie W.G."/>
            <person name="May M."/>
            <person name="Benders G.A."/>
            <person name="Durkin A.S."/>
            <person name="Hlavinka K."/>
            <person name="Hostetler J."/>
            <person name="Jackson J."/>
            <person name="Johnson J."/>
            <person name="Miller R.H."/>
            <person name="Paralanov V."/>
            <person name="Radune D."/>
            <person name="Szczypinski B."/>
            <person name="Glass J.I."/>
        </authorList>
    </citation>
    <scope>NUCLEOTIDE SEQUENCE [LARGE SCALE GENOMIC DNA]</scope>
    <source>
        <strain evidence="21">ATCC 51981 / MP145</strain>
    </source>
</reference>